<dbReference type="PRINTS" id="PR00507">
    <property type="entry name" value="N12N6MTFRASE"/>
</dbReference>
<dbReference type="InterPro" id="IPR003356">
    <property type="entry name" value="DNA_methylase_A-5"/>
</dbReference>
<evidence type="ECO:0000259" key="5">
    <source>
        <dbReference type="Pfam" id="PF02384"/>
    </source>
</evidence>
<dbReference type="Proteomes" id="UP000775179">
    <property type="component" value="Unassembled WGS sequence"/>
</dbReference>
<dbReference type="GO" id="GO:0009007">
    <property type="term" value="F:site-specific DNA-methyltransferase (adenine-specific) activity"/>
    <property type="evidence" value="ECO:0007669"/>
    <property type="project" value="UniProtKB-EC"/>
</dbReference>
<dbReference type="PANTHER" id="PTHR33841:SF1">
    <property type="entry name" value="DNA METHYLTRANSFERASE A"/>
    <property type="match status" value="1"/>
</dbReference>
<evidence type="ECO:0000313" key="6">
    <source>
        <dbReference type="EMBL" id="MBX7290785.1"/>
    </source>
</evidence>
<dbReference type="EMBL" id="JAIFTX010000012">
    <property type="protein sequence ID" value="MBX7290785.1"/>
    <property type="molecule type" value="Genomic_DNA"/>
</dbReference>
<dbReference type="GeneID" id="66302137"/>
<dbReference type="Gene3D" id="3.40.50.150">
    <property type="entry name" value="Vaccinia Virus protein VP39"/>
    <property type="match status" value="1"/>
</dbReference>
<sequence length="483" mass="56054">MARGKKQILYEDIDKREVGYYATPKFVAKYLQDRLIEINPKGVNVLDPCCGKEELLKVFNKNNKIIDGFDIIQYKEEYVCNFINKDFIEFYSMEKENLPLKYDYYIANPPYNCHEVDFIKDNKKKLNKLFNEVGTYNMYSIFIASLIDCAKDGAIIGLVTHDSFFTAKYHKGLREKILNTCTIHEITMCPRNLFLSQGADVGTSIVILQKGKENQKKVIVSDRVATIEEFKARLEYNKKSEVKRENLVLNGEKDNNEFVIDALDDVLNIFKNKRVGEVFKCITGISTGNDKLYLSKEKKDPYLIPFYKNPGRSRFYSNNYIYLHKDFIKLNAKIKNFNVRNKNFLYKSGVTCSSIGVEFTASRLPENFTYGVNANIICNDYDAWWLMGYLNSDLVTYMVRGILIRSNIITSGYVSRIPLLEFTQEEKENLNKLSKEAYNLAKDKKSIDNILIEINDIVNKASKISKKSIEIIYDFKNNIKKRT</sequence>
<dbReference type="RefSeq" id="WP_021876131.1">
    <property type="nucleotide sequence ID" value="NZ_CP018624.1"/>
</dbReference>
<accession>A0ABD4RI34</accession>
<evidence type="ECO:0000256" key="3">
    <source>
        <dbReference type="ARBA" id="ARBA00022679"/>
    </source>
</evidence>
<keyword evidence="3" id="KW-0808">Transferase</keyword>
<evidence type="ECO:0000256" key="4">
    <source>
        <dbReference type="ARBA" id="ARBA00047942"/>
    </source>
</evidence>
<evidence type="ECO:0000313" key="7">
    <source>
        <dbReference type="Proteomes" id="UP000775179"/>
    </source>
</evidence>
<dbReference type="AlphaFoldDB" id="A0ABD4RI34"/>
<proteinExistence type="predicted"/>
<dbReference type="Pfam" id="PF02384">
    <property type="entry name" value="N6_Mtase"/>
    <property type="match status" value="1"/>
</dbReference>
<dbReference type="SUPFAM" id="SSF53335">
    <property type="entry name" value="S-adenosyl-L-methionine-dependent methyltransferases"/>
    <property type="match status" value="1"/>
</dbReference>
<dbReference type="InterPro" id="IPR050953">
    <property type="entry name" value="N4_N6_ade-DNA_methylase"/>
</dbReference>
<dbReference type="KEGG" id="cchv:BTM20_09670"/>
<dbReference type="EC" id="2.1.1.72" evidence="1"/>
<organism evidence="6 7">
    <name type="scientific">Clostridium chauvoei</name>
    <dbReference type="NCBI Taxonomy" id="46867"/>
    <lineage>
        <taxon>Bacteria</taxon>
        <taxon>Bacillati</taxon>
        <taxon>Bacillota</taxon>
        <taxon>Clostridia</taxon>
        <taxon>Eubacteriales</taxon>
        <taxon>Clostridiaceae</taxon>
        <taxon>Clostridium</taxon>
    </lineage>
</organism>
<dbReference type="PANTHER" id="PTHR33841">
    <property type="entry name" value="DNA METHYLTRANSFERASE YEEA-RELATED"/>
    <property type="match status" value="1"/>
</dbReference>
<dbReference type="GO" id="GO:0032259">
    <property type="term" value="P:methylation"/>
    <property type="evidence" value="ECO:0007669"/>
    <property type="project" value="UniProtKB-KW"/>
</dbReference>
<gene>
    <name evidence="6" type="ORF">K4H94_06990</name>
</gene>
<feature type="domain" description="DNA methylase adenine-specific" evidence="5">
    <location>
        <begin position="94"/>
        <end position="262"/>
    </location>
</feature>
<comment type="catalytic activity">
    <reaction evidence="4">
        <text>a 2'-deoxyadenosine in DNA + S-adenosyl-L-methionine = an N(6)-methyl-2'-deoxyadenosine in DNA + S-adenosyl-L-homocysteine + H(+)</text>
        <dbReference type="Rhea" id="RHEA:15197"/>
        <dbReference type="Rhea" id="RHEA-COMP:12418"/>
        <dbReference type="Rhea" id="RHEA-COMP:12419"/>
        <dbReference type="ChEBI" id="CHEBI:15378"/>
        <dbReference type="ChEBI" id="CHEBI:57856"/>
        <dbReference type="ChEBI" id="CHEBI:59789"/>
        <dbReference type="ChEBI" id="CHEBI:90615"/>
        <dbReference type="ChEBI" id="CHEBI:90616"/>
        <dbReference type="EC" id="2.1.1.72"/>
    </reaction>
</comment>
<name>A0ABD4RI34_9CLOT</name>
<evidence type="ECO:0000256" key="2">
    <source>
        <dbReference type="ARBA" id="ARBA00022603"/>
    </source>
</evidence>
<evidence type="ECO:0000256" key="1">
    <source>
        <dbReference type="ARBA" id="ARBA00011900"/>
    </source>
</evidence>
<keyword evidence="2 6" id="KW-0489">Methyltransferase</keyword>
<comment type="caution">
    <text evidence="6">The sequence shown here is derived from an EMBL/GenBank/DDBJ whole genome shotgun (WGS) entry which is preliminary data.</text>
</comment>
<protein>
    <recommendedName>
        <fullName evidence="1">site-specific DNA-methyltransferase (adenine-specific)</fullName>
        <ecNumber evidence="1">2.1.1.72</ecNumber>
    </recommendedName>
</protein>
<dbReference type="InterPro" id="IPR029063">
    <property type="entry name" value="SAM-dependent_MTases_sf"/>
</dbReference>
<reference evidence="6 7" key="1">
    <citation type="submission" date="2021-08" db="EMBL/GenBank/DDBJ databases">
        <title>Genome sequence analysis of Clostridium chauvoei strains of European origin and evaluation of typing options for outbreak investigations.</title>
        <authorList>
            <person name="Abdel-Glil M."/>
            <person name="Thomas P."/>
            <person name="Seyboldt C."/>
        </authorList>
    </citation>
    <scope>NUCLEOTIDE SEQUENCE [LARGE SCALE GENOMIC DNA]</scope>
    <source>
        <strain evidence="6 7">S0260-09</strain>
    </source>
</reference>